<dbReference type="PANTHER" id="PTHR28547">
    <property type="entry name" value="PROTEIN MMS22-LIKE"/>
    <property type="match status" value="1"/>
</dbReference>
<sequence>MDSDPDSSSTEYFGECFPSFDCKGQQNHTYLKSKHFFQCLHFQLPVQNKPLVTIFDKSFSSSSILWNDTEFLFGEIKKYFFLTRTLAIDKINLFQCEGPLIEVQKYRKYTVKAFQFLLNSLQHVTSKYCKVDSRDCSITSDFPCSKLFFNILREVKNLLIFIGRISSVSNLVHIMDFKETSLSAEYYYHYVHLYLDIWWHCITILLTLNHLPFRKEKFESFCNDVDQLDPFLQVIYLILVDYIYIAIKNFTEVNSYCYHSPFLCKCFEEFWIMLIKVLDTKATDRKYSFWNIFHNTVQNLQKYSKNEKRVLNVPIDAFLLINEHMECKEIIEPCLWLISHIAPLYKIDAFGDYNELENPKSGYEVVKYLVHSLLVDLSEKKEKSLRSSLFYILNLVHIWEPSCEVLLPLADFYIKKINEAFSVPGIEMKSLVYLFNSSMSWFQYINELSNTCTSLGNETSYDIFLRILCKQLIKDSNEGNLWRSLKGRMYSKFIPKKILELSEIGLQNSFSLILAVAISGQLEVSDKICDLACIIKTSSSRKQLISWKALFVLMYIYQKKALKFNKIITKAVELFNDACSEYSTTRDSAHKANLMKLLIVYIDSMNELFEQSNDLKLSEYQLIGSGFSILLFSCGISELNYILRVFLNILIKVQCIAFEKHNTNDVMHEQYVGLLELSFKHIFPFIEHISVTNTPPIYVSDVAAVLTILSHKFASSLTERITYNFCSIFLHFGSKDNVNSSIIRQYLCAVLDDEYLQAGLKEKISNFNSLIFQSWLKCIIDLYPSFKQMECLTQKVIMQSDIADMFPKVKNIINDENECENIATEIFRIMGQTYDESTDLKHKHQLKLKMHDYFQKYVLIILTKVKKLQDNSTLSYVYKLTSCLVEYCSPLLYMKYNSQNILPQLFDNILVPAAVFPKDKHTQSILSNVIKDHMLGLIKGLFKLDYKNDKFVGRTLKDVMVNNMCIHLSSNNPIFKLCIDSVHNRKDGLKRDEFQFLLDVIKNYILNNASNSIHAFDMIFEIFKSAPLSKKQDISSILLKCTFETYMKQSISLSDYLRNLMCKIFMYFKDNMDFNDSKRIFIPILQWFIQEKIPWSSARGFSVLDCFLEYLPQILSEIIPFLTKTVEELENSRGFGVDVTLRNHLKSTIAKLQEKLSVNHRKT</sequence>
<evidence type="ECO:0000259" key="12">
    <source>
        <dbReference type="Pfam" id="PF14911"/>
    </source>
</evidence>
<dbReference type="InterPro" id="IPR029425">
    <property type="entry name" value="MMS22L_N"/>
</dbReference>
<dbReference type="Proteomes" id="UP000886998">
    <property type="component" value="Unassembled WGS sequence"/>
</dbReference>
<evidence type="ECO:0000256" key="8">
    <source>
        <dbReference type="ARBA" id="ARBA00023204"/>
    </source>
</evidence>
<proteinExistence type="inferred from homology"/>
<dbReference type="EMBL" id="BMAV01021962">
    <property type="protein sequence ID" value="GFY76468.1"/>
    <property type="molecule type" value="Genomic_DNA"/>
</dbReference>
<dbReference type="AlphaFoldDB" id="A0A8X6YT29"/>
<comment type="similarity">
    <text evidence="3">Belongs to the MMS22 family. MMS22L subfamily.</text>
</comment>
<evidence type="ECO:0000313" key="13">
    <source>
        <dbReference type="EMBL" id="GFY76468.1"/>
    </source>
</evidence>
<feature type="domain" description="Protein MMS22-like N-terminal" evidence="11">
    <location>
        <begin position="51"/>
        <end position="658"/>
    </location>
</feature>
<dbReference type="GO" id="GO:0031297">
    <property type="term" value="P:replication fork processing"/>
    <property type="evidence" value="ECO:0007669"/>
    <property type="project" value="InterPro"/>
</dbReference>
<keyword evidence="5" id="KW-0158">Chromosome</keyword>
<dbReference type="InterPro" id="IPR029424">
    <property type="entry name" value="MMS22L_C"/>
</dbReference>
<reference evidence="13" key="1">
    <citation type="submission" date="2020-08" db="EMBL/GenBank/DDBJ databases">
        <title>Multicomponent nature underlies the extraordinary mechanical properties of spider dragline silk.</title>
        <authorList>
            <person name="Kono N."/>
            <person name="Nakamura H."/>
            <person name="Mori M."/>
            <person name="Yoshida Y."/>
            <person name="Ohtoshi R."/>
            <person name="Malay A.D."/>
            <person name="Moran D.A.P."/>
            <person name="Tomita M."/>
            <person name="Numata K."/>
            <person name="Arakawa K."/>
        </authorList>
    </citation>
    <scope>NUCLEOTIDE SEQUENCE</scope>
</reference>
<evidence type="ECO:0000256" key="3">
    <source>
        <dbReference type="ARBA" id="ARBA00006585"/>
    </source>
</evidence>
<evidence type="ECO:0000259" key="11">
    <source>
        <dbReference type="Pfam" id="PF14910"/>
    </source>
</evidence>
<dbReference type="InterPro" id="IPR042320">
    <property type="entry name" value="MMS22-like"/>
</dbReference>
<feature type="domain" description="MMS22-like C-terminal" evidence="12">
    <location>
        <begin position="821"/>
        <end position="1146"/>
    </location>
</feature>
<dbReference type="GO" id="GO:0043596">
    <property type="term" value="C:nuclear replication fork"/>
    <property type="evidence" value="ECO:0007669"/>
    <property type="project" value="TreeGrafter"/>
</dbReference>
<dbReference type="GO" id="GO:0000724">
    <property type="term" value="P:double-strand break repair via homologous recombination"/>
    <property type="evidence" value="ECO:0007669"/>
    <property type="project" value="InterPro"/>
</dbReference>
<evidence type="ECO:0000256" key="7">
    <source>
        <dbReference type="ARBA" id="ARBA00022853"/>
    </source>
</evidence>
<organism evidence="13 14">
    <name type="scientific">Trichonephila inaurata madagascariensis</name>
    <dbReference type="NCBI Taxonomy" id="2747483"/>
    <lineage>
        <taxon>Eukaryota</taxon>
        <taxon>Metazoa</taxon>
        <taxon>Ecdysozoa</taxon>
        <taxon>Arthropoda</taxon>
        <taxon>Chelicerata</taxon>
        <taxon>Arachnida</taxon>
        <taxon>Araneae</taxon>
        <taxon>Araneomorphae</taxon>
        <taxon>Entelegynae</taxon>
        <taxon>Araneoidea</taxon>
        <taxon>Nephilidae</taxon>
        <taxon>Trichonephila</taxon>
        <taxon>Trichonephila inaurata</taxon>
    </lineage>
</organism>
<evidence type="ECO:0000313" key="14">
    <source>
        <dbReference type="Proteomes" id="UP000886998"/>
    </source>
</evidence>
<dbReference type="Pfam" id="PF14911">
    <property type="entry name" value="MMS22L_C"/>
    <property type="match status" value="1"/>
</dbReference>
<keyword evidence="7" id="KW-0156">Chromatin regulator</keyword>
<name>A0A8X6YT29_9ARAC</name>
<dbReference type="GO" id="GO:0006325">
    <property type="term" value="P:chromatin organization"/>
    <property type="evidence" value="ECO:0007669"/>
    <property type="project" value="UniProtKB-KW"/>
</dbReference>
<keyword evidence="9" id="KW-0539">Nucleus</keyword>
<evidence type="ECO:0000256" key="9">
    <source>
        <dbReference type="ARBA" id="ARBA00023242"/>
    </source>
</evidence>
<comment type="caution">
    <text evidence="13">The sequence shown here is derived from an EMBL/GenBank/DDBJ whole genome shotgun (WGS) entry which is preliminary data.</text>
</comment>
<evidence type="ECO:0000256" key="6">
    <source>
        <dbReference type="ARBA" id="ARBA00022763"/>
    </source>
</evidence>
<gene>
    <name evidence="13" type="primary">MMS22L</name>
    <name evidence="13" type="ORF">TNIN_397261</name>
</gene>
<evidence type="ECO:0000256" key="4">
    <source>
        <dbReference type="ARBA" id="ARBA00021061"/>
    </source>
</evidence>
<evidence type="ECO:0000256" key="10">
    <source>
        <dbReference type="ARBA" id="ARBA00033326"/>
    </source>
</evidence>
<evidence type="ECO:0000256" key="2">
    <source>
        <dbReference type="ARBA" id="ARBA00004286"/>
    </source>
</evidence>
<keyword evidence="8" id="KW-0234">DNA repair</keyword>
<keyword evidence="14" id="KW-1185">Reference proteome</keyword>
<dbReference type="OrthoDB" id="8193282at2759"/>
<evidence type="ECO:0000256" key="1">
    <source>
        <dbReference type="ARBA" id="ARBA00004123"/>
    </source>
</evidence>
<evidence type="ECO:0000256" key="5">
    <source>
        <dbReference type="ARBA" id="ARBA00022454"/>
    </source>
</evidence>
<keyword evidence="6" id="KW-0227">DNA damage</keyword>
<protein>
    <recommendedName>
        <fullName evidence="4">Protein MMS22-like</fullName>
    </recommendedName>
    <alternativeName>
        <fullName evidence="10">Methyl methanesulfonate-sensitivity protein 22-like</fullName>
    </alternativeName>
</protein>
<dbReference type="Pfam" id="PF14910">
    <property type="entry name" value="MMS22L_N"/>
    <property type="match status" value="1"/>
</dbReference>
<comment type="subcellular location">
    <subcellularLocation>
        <location evidence="2">Chromosome</location>
    </subcellularLocation>
    <subcellularLocation>
        <location evidence="1">Nucleus</location>
    </subcellularLocation>
</comment>
<accession>A0A8X6YT29</accession>
<dbReference type="PANTHER" id="PTHR28547:SF1">
    <property type="entry name" value="PROTEIN MMS22-LIKE"/>
    <property type="match status" value="1"/>
</dbReference>